<dbReference type="EMBL" id="JAEHTE010000023">
    <property type="protein sequence ID" value="MBI6885755.1"/>
    <property type="molecule type" value="Genomic_DNA"/>
</dbReference>
<gene>
    <name evidence="1" type="ORF">JEU22_17760</name>
</gene>
<organism evidence="1 2">
    <name type="scientific">Pseudomonas putida</name>
    <name type="common">Arthrobacter siderocapsulatus</name>
    <dbReference type="NCBI Taxonomy" id="303"/>
    <lineage>
        <taxon>Bacteria</taxon>
        <taxon>Pseudomonadati</taxon>
        <taxon>Pseudomonadota</taxon>
        <taxon>Gammaproteobacteria</taxon>
        <taxon>Pseudomonadales</taxon>
        <taxon>Pseudomonadaceae</taxon>
        <taxon>Pseudomonas</taxon>
    </lineage>
</organism>
<dbReference type="Proteomes" id="UP000637061">
    <property type="component" value="Unassembled WGS sequence"/>
</dbReference>
<dbReference type="RefSeq" id="WP_198747684.1">
    <property type="nucleotide sequence ID" value="NZ_JAEHTE010000023.1"/>
</dbReference>
<name>A0A8I1EHC5_PSEPU</name>
<protein>
    <submittedName>
        <fullName evidence="1">Uncharacterized protein</fullName>
    </submittedName>
</protein>
<reference evidence="1" key="1">
    <citation type="submission" date="2020-12" db="EMBL/GenBank/DDBJ databases">
        <title>Enhanced detection system for hospital associated transmission using whole genome sequencing surveillance.</title>
        <authorList>
            <person name="Harrison L.H."/>
            <person name="Van Tyne D."/>
            <person name="Marsh J.W."/>
            <person name="Griffith M.P."/>
            <person name="Snyder D.J."/>
            <person name="Cooper V.S."/>
            <person name="Mustapha M."/>
        </authorList>
    </citation>
    <scope>NUCLEOTIDE SEQUENCE</scope>
    <source>
        <strain evidence="1">PSB00042</strain>
    </source>
</reference>
<evidence type="ECO:0000313" key="2">
    <source>
        <dbReference type="Proteomes" id="UP000637061"/>
    </source>
</evidence>
<comment type="caution">
    <text evidence="1">The sequence shown here is derived from an EMBL/GenBank/DDBJ whole genome shotgun (WGS) entry which is preliminary data.</text>
</comment>
<dbReference type="AlphaFoldDB" id="A0A8I1EHC5"/>
<proteinExistence type="predicted"/>
<sequence>MDKITLTDSERMQLVQLSVSDFASASMLASLPLSRKPGATYDSQSGHSRLVARQNLSSKLEGLRKVEISRSANSLRAQVTHWDFGEGDVEMVDIYASSDSCQMLRDLMGAVQLREDFQKFYEAYAIEPVIELRIDDMPWVNAKQLAVLMRCLSSLTGVTIEITGHSLMTIG</sequence>
<accession>A0A8I1EHC5</accession>
<evidence type="ECO:0000313" key="1">
    <source>
        <dbReference type="EMBL" id="MBI6885755.1"/>
    </source>
</evidence>